<proteinExistence type="predicted"/>
<feature type="transmembrane region" description="Helical" evidence="1">
    <location>
        <begin position="173"/>
        <end position="193"/>
    </location>
</feature>
<keyword evidence="1" id="KW-1133">Transmembrane helix</keyword>
<accession>A0A430AKE3</accession>
<gene>
    <name evidence="2" type="ORF">CBF30_03825</name>
</gene>
<dbReference type="Proteomes" id="UP000288669">
    <property type="component" value="Unassembled WGS sequence"/>
</dbReference>
<feature type="transmembrane region" description="Helical" evidence="1">
    <location>
        <begin position="248"/>
        <end position="270"/>
    </location>
</feature>
<reference evidence="2 3" key="1">
    <citation type="submission" date="2017-05" db="EMBL/GenBank/DDBJ databases">
        <title>Vagococcus spp. assemblies.</title>
        <authorList>
            <person name="Gulvik C.A."/>
        </authorList>
    </citation>
    <scope>NUCLEOTIDE SEQUENCE [LARGE SCALE GENOMIC DNA]</scope>
    <source>
        <strain evidence="2 3">DSM 24756</strain>
    </source>
</reference>
<sequence length="286" mass="33728">MKKYNWFTLFSYTFLAFVIFLLLLLLTILGAMDKTLLSEHFMENQAQKSLYYKGLAEEITREIQDLGLGSNFPEEVFEECIAQEQTKKEFNQYIVAVYHGRKNKLDKEFFEKNLTQRIESYMKKNQLAPEQLKESSKQQFIEQSYKRYASYIELDILREFGQRASQFQHYFKFFYSIVGVSLMVVILLLYLILGKWIHRLLRYLSYSFIATGLFCVLTAISILYTAFYKKVAILSPSLYRFLTSYIETILLNLGYLGVVILFLGLVFATISEAKRKKKISHSYSFR</sequence>
<feature type="transmembrane region" description="Helical" evidence="1">
    <location>
        <begin position="12"/>
        <end position="32"/>
    </location>
</feature>
<name>A0A430AKE3_9ENTE</name>
<evidence type="ECO:0000313" key="3">
    <source>
        <dbReference type="Proteomes" id="UP000288669"/>
    </source>
</evidence>
<dbReference type="OrthoDB" id="2192550at2"/>
<keyword evidence="1" id="KW-0472">Membrane</keyword>
<keyword evidence="3" id="KW-1185">Reference proteome</keyword>
<protein>
    <submittedName>
        <fullName evidence="2">Uncharacterized protein</fullName>
    </submittedName>
</protein>
<evidence type="ECO:0000256" key="1">
    <source>
        <dbReference type="SAM" id="Phobius"/>
    </source>
</evidence>
<keyword evidence="1" id="KW-0812">Transmembrane</keyword>
<organism evidence="2 3">
    <name type="scientific">Vagococcus entomophilus</name>
    <dbReference type="NCBI Taxonomy" id="1160095"/>
    <lineage>
        <taxon>Bacteria</taxon>
        <taxon>Bacillati</taxon>
        <taxon>Bacillota</taxon>
        <taxon>Bacilli</taxon>
        <taxon>Lactobacillales</taxon>
        <taxon>Enterococcaceae</taxon>
        <taxon>Vagococcus</taxon>
    </lineage>
</organism>
<evidence type="ECO:0000313" key="2">
    <source>
        <dbReference type="EMBL" id="RSU08377.1"/>
    </source>
</evidence>
<dbReference type="EMBL" id="NGJZ01000001">
    <property type="protein sequence ID" value="RSU08377.1"/>
    <property type="molecule type" value="Genomic_DNA"/>
</dbReference>
<comment type="caution">
    <text evidence="2">The sequence shown here is derived from an EMBL/GenBank/DDBJ whole genome shotgun (WGS) entry which is preliminary data.</text>
</comment>
<dbReference type="AlphaFoldDB" id="A0A430AKE3"/>
<feature type="transmembrane region" description="Helical" evidence="1">
    <location>
        <begin position="205"/>
        <end position="228"/>
    </location>
</feature>
<dbReference type="RefSeq" id="WP_126822921.1">
    <property type="nucleotide sequence ID" value="NZ_JBHLWU010000001.1"/>
</dbReference>